<keyword evidence="7" id="KW-1133">Transmembrane helix</keyword>
<dbReference type="PROSITE" id="PS51318">
    <property type="entry name" value="TAT"/>
    <property type="match status" value="1"/>
</dbReference>
<proteinExistence type="predicted"/>
<comment type="cofactor">
    <cofactor evidence="6">
        <name>[2Fe-2S] cluster</name>
        <dbReference type="ChEBI" id="CHEBI:190135"/>
    </cofactor>
</comment>
<reference evidence="9 10" key="1">
    <citation type="submission" date="2015-11" db="EMBL/GenBank/DDBJ databases">
        <authorList>
            <person name="Lin W."/>
        </authorList>
    </citation>
    <scope>NUCLEOTIDE SEQUENCE [LARGE SCALE GENOMIC DNA]</scope>
    <source>
        <strain evidence="9 10">HCH-1</strain>
    </source>
</reference>
<dbReference type="PROSITE" id="PS51296">
    <property type="entry name" value="RIESKE"/>
    <property type="match status" value="1"/>
</dbReference>
<keyword evidence="7" id="KW-0472">Membrane</keyword>
<dbReference type="InterPro" id="IPR036922">
    <property type="entry name" value="Rieske_2Fe-2S_sf"/>
</dbReference>
<gene>
    <name evidence="9" type="ORF">ASN18_1556</name>
</gene>
<dbReference type="InterPro" id="IPR005805">
    <property type="entry name" value="Rieske_Fe-S_prot_C"/>
</dbReference>
<comment type="caution">
    <text evidence="9">The sequence shown here is derived from an EMBL/GenBank/DDBJ whole genome shotgun (WGS) entry which is preliminary data.</text>
</comment>
<dbReference type="Pfam" id="PF00355">
    <property type="entry name" value="Rieske"/>
    <property type="match status" value="1"/>
</dbReference>
<evidence type="ECO:0000259" key="8">
    <source>
        <dbReference type="PROSITE" id="PS51296"/>
    </source>
</evidence>
<feature type="transmembrane region" description="Helical" evidence="7">
    <location>
        <begin position="20"/>
        <end position="41"/>
    </location>
</feature>
<evidence type="ECO:0000256" key="5">
    <source>
        <dbReference type="ARBA" id="ARBA00023157"/>
    </source>
</evidence>
<keyword evidence="5" id="KW-1015">Disulfide bond</keyword>
<dbReference type="RefSeq" id="WP_085052178.1">
    <property type="nucleotide sequence ID" value="NZ_LNQR01000057.1"/>
</dbReference>
<dbReference type="SUPFAM" id="SSF50022">
    <property type="entry name" value="ISP domain"/>
    <property type="match status" value="1"/>
</dbReference>
<keyword evidence="7" id="KW-0812">Transmembrane</keyword>
<dbReference type="EMBL" id="LNQR01000057">
    <property type="protein sequence ID" value="KWT86069.1"/>
    <property type="molecule type" value="Genomic_DNA"/>
</dbReference>
<dbReference type="InterPro" id="IPR014349">
    <property type="entry name" value="Rieske_Fe-S_prot"/>
</dbReference>
<dbReference type="GO" id="GO:0016491">
    <property type="term" value="F:oxidoreductase activity"/>
    <property type="evidence" value="ECO:0007669"/>
    <property type="project" value="UniProtKB-KW"/>
</dbReference>
<keyword evidence="2" id="KW-0479">Metal-binding</keyword>
<evidence type="ECO:0000256" key="1">
    <source>
        <dbReference type="ARBA" id="ARBA00022714"/>
    </source>
</evidence>
<evidence type="ECO:0000256" key="4">
    <source>
        <dbReference type="ARBA" id="ARBA00023014"/>
    </source>
</evidence>
<keyword evidence="10" id="KW-1185">Reference proteome</keyword>
<organism evidence="9 10">
    <name type="scientific">Candidatus Magnetominusculus xianensis</name>
    <dbReference type="NCBI Taxonomy" id="1748249"/>
    <lineage>
        <taxon>Bacteria</taxon>
        <taxon>Pseudomonadati</taxon>
        <taxon>Nitrospirota</taxon>
        <taxon>Nitrospiria</taxon>
        <taxon>Nitrospirales</taxon>
        <taxon>Nitrospiraceae</taxon>
        <taxon>Candidatus Magnetominusculus</taxon>
    </lineage>
</organism>
<evidence type="ECO:0000256" key="2">
    <source>
        <dbReference type="ARBA" id="ARBA00022723"/>
    </source>
</evidence>
<dbReference type="PRINTS" id="PR00162">
    <property type="entry name" value="RIESKE"/>
</dbReference>
<keyword evidence="1" id="KW-0001">2Fe-2S</keyword>
<evidence type="ECO:0000256" key="6">
    <source>
        <dbReference type="ARBA" id="ARBA00034078"/>
    </source>
</evidence>
<keyword evidence="3" id="KW-0408">Iron</keyword>
<dbReference type="PANTHER" id="PTHR10134">
    <property type="entry name" value="CYTOCHROME B-C1 COMPLEX SUBUNIT RIESKE, MITOCHONDRIAL"/>
    <property type="match status" value="1"/>
</dbReference>
<evidence type="ECO:0000313" key="10">
    <source>
        <dbReference type="Proteomes" id="UP000060487"/>
    </source>
</evidence>
<keyword evidence="9" id="KW-0560">Oxidoreductase</keyword>
<keyword evidence="4" id="KW-0411">Iron-sulfur</keyword>
<evidence type="ECO:0000256" key="7">
    <source>
        <dbReference type="SAM" id="Phobius"/>
    </source>
</evidence>
<evidence type="ECO:0000313" key="9">
    <source>
        <dbReference type="EMBL" id="KWT86069.1"/>
    </source>
</evidence>
<dbReference type="Proteomes" id="UP000060487">
    <property type="component" value="Unassembled WGS sequence"/>
</dbReference>
<dbReference type="EC" id="1.10.9.1" evidence="9"/>
<name>A0ABR5SFH5_9BACT</name>
<sequence length="158" mass="16854">MSSEAQHKDTVITRREFINVAAIGAAFLSLAAVFAGLFRFLKPKVAYEESTKFKIGAADNFPVGVVTKFDEKGVFVFSSEDGLYAISCVCTHLGCLVTLTEAGFDCPCHGSKFNKDGKVVGGPAPRALPWLQISRSVDGSLEVDTAKEVSAGTIFKIA</sequence>
<evidence type="ECO:0000256" key="3">
    <source>
        <dbReference type="ARBA" id="ARBA00023004"/>
    </source>
</evidence>
<dbReference type="Gene3D" id="2.102.10.10">
    <property type="entry name" value="Rieske [2Fe-2S] iron-sulphur domain"/>
    <property type="match status" value="1"/>
</dbReference>
<feature type="domain" description="Rieske" evidence="8">
    <location>
        <begin position="53"/>
        <end position="129"/>
    </location>
</feature>
<dbReference type="InterPro" id="IPR006311">
    <property type="entry name" value="TAT_signal"/>
</dbReference>
<protein>
    <submittedName>
        <fullName evidence="9">(2Fe-2S)-binding protein</fullName>
        <ecNumber evidence="9">1.10.9.1</ecNumber>
    </submittedName>
</protein>
<accession>A0ABR5SFH5</accession>
<dbReference type="InterPro" id="IPR017941">
    <property type="entry name" value="Rieske_2Fe-2S"/>
</dbReference>